<evidence type="ECO:0000256" key="1">
    <source>
        <dbReference type="SAM" id="MobiDB-lite"/>
    </source>
</evidence>
<evidence type="ECO:0000313" key="6">
    <source>
        <dbReference type="Proteomes" id="UP000243232"/>
    </source>
</evidence>
<evidence type="ECO:0000313" key="5">
    <source>
        <dbReference type="EMBL" id="SDU34713.1"/>
    </source>
</evidence>
<dbReference type="GO" id="GO:0008237">
    <property type="term" value="F:metallopeptidase activity"/>
    <property type="evidence" value="ECO:0007669"/>
    <property type="project" value="InterPro"/>
</dbReference>
<gene>
    <name evidence="5" type="ORF">SAMN05216296_3226</name>
</gene>
<keyword evidence="6" id="KW-1185">Reference proteome</keyword>
<proteinExistence type="predicted"/>
<dbReference type="EMBL" id="LT629785">
    <property type="protein sequence ID" value="SDU34713.1"/>
    <property type="molecule type" value="Genomic_DNA"/>
</dbReference>
<dbReference type="InterPro" id="IPR025178">
    <property type="entry name" value="Lnb_N"/>
</dbReference>
<feature type="domain" description="DUF7844" evidence="4">
    <location>
        <begin position="22"/>
        <end position="250"/>
    </location>
</feature>
<dbReference type="InterPro" id="IPR057166">
    <property type="entry name" value="DUF7844"/>
</dbReference>
<keyword evidence="2" id="KW-0732">Signal</keyword>
<name>A0A1H2HS42_9PSED</name>
<dbReference type="STRING" id="364197.SAMN05216296_3226"/>
<dbReference type="Pfam" id="PF13387">
    <property type="entry name" value="Lnb_N"/>
    <property type="match status" value="1"/>
</dbReference>
<sequence>MLRLALTAFCLLASAMAQGALRLELQTAGLDSAEIAASQQLLEQAMAALPPSFIQRLDRTVSVRWQTDLPLDAYGRAKPARDQLELNAALLPALVDGSDNQPGQRQHGSQRRELLATVLHELTHLYDRARVQSPAQRLLQQRCRQQQASRGPVGLAEECRSQTQRRFSLSDDPQLLDLAGWQERAGQRGARDQQNDQVDRSPDTYELSNPREFVAVNIEYFLLDPAYACRRPALQRYFRNHFDWAPANQTPCRPELAYMNAGSDFQSQPLRTIDPQQVYEVDYLFADANQQWMSRWGHGMLRLVICAPGRPRGPDCRLDLDRHLVLSYRAFVGDVQLSSWDGLTGNYPSRLFVLPLDQVITEYTKVELRSLNSIPLRLNREQIEQLLEQTAQLHWSYDGGYYFFTNNCAVETLKLLRSGTRHPQLQSLDTILPNGLQTLLAARGVADASVLDNREEALRLGYRFDSFRERYQAMFEVLRQRMPIPQSEVEEWLDLPAAQRRAWFADADLRSNAALLLLEQAALRRQALLAQEELKNTYLNQQDASNQSDWSQASQTLQALLSESGFLSRPSQLLHSGYGLPQDSEWQELQEQSGAHQRQLHLLSQQLEAQIRLLLSPALLAELETGKANLKLLDSRLREQHKASGGLTL</sequence>
<accession>A0A1H2HS42</accession>
<feature type="signal peptide" evidence="2">
    <location>
        <begin position="1"/>
        <end position="19"/>
    </location>
</feature>
<dbReference type="Gene3D" id="3.40.390.10">
    <property type="entry name" value="Collagenase (Catalytic Domain)"/>
    <property type="match status" value="1"/>
</dbReference>
<dbReference type="RefSeq" id="WP_090197680.1">
    <property type="nucleotide sequence ID" value="NZ_LT629785.1"/>
</dbReference>
<organism evidence="5 6">
    <name type="scientific">Pseudomonas pohangensis</name>
    <dbReference type="NCBI Taxonomy" id="364197"/>
    <lineage>
        <taxon>Bacteria</taxon>
        <taxon>Pseudomonadati</taxon>
        <taxon>Pseudomonadota</taxon>
        <taxon>Gammaproteobacteria</taxon>
        <taxon>Pseudomonadales</taxon>
        <taxon>Pseudomonadaceae</taxon>
        <taxon>Pseudomonas</taxon>
    </lineage>
</organism>
<evidence type="ECO:0000256" key="2">
    <source>
        <dbReference type="SAM" id="SignalP"/>
    </source>
</evidence>
<dbReference type="Proteomes" id="UP000243232">
    <property type="component" value="Chromosome I"/>
</dbReference>
<feature type="region of interest" description="Disordered" evidence="1">
    <location>
        <begin position="184"/>
        <end position="205"/>
    </location>
</feature>
<dbReference type="AlphaFoldDB" id="A0A1H2HS42"/>
<dbReference type="Pfam" id="PF25226">
    <property type="entry name" value="DUF7844"/>
    <property type="match status" value="1"/>
</dbReference>
<feature type="compositionally biased region" description="Basic and acidic residues" evidence="1">
    <location>
        <begin position="185"/>
        <end position="203"/>
    </location>
</feature>
<evidence type="ECO:0000259" key="4">
    <source>
        <dbReference type="Pfam" id="PF25226"/>
    </source>
</evidence>
<feature type="domain" description="Lnb N-terminal periplasmic" evidence="3">
    <location>
        <begin position="267"/>
        <end position="426"/>
    </location>
</feature>
<feature type="chain" id="PRO_5009276033" evidence="2">
    <location>
        <begin position="20"/>
        <end position="649"/>
    </location>
</feature>
<reference evidence="6" key="1">
    <citation type="submission" date="2016-10" db="EMBL/GenBank/DDBJ databases">
        <authorList>
            <person name="Varghese N."/>
            <person name="Submissions S."/>
        </authorList>
    </citation>
    <scope>NUCLEOTIDE SEQUENCE [LARGE SCALE GENOMIC DNA]</scope>
    <source>
        <strain evidence="6">DSM 17875</strain>
    </source>
</reference>
<evidence type="ECO:0000259" key="3">
    <source>
        <dbReference type="Pfam" id="PF13387"/>
    </source>
</evidence>
<dbReference type="OrthoDB" id="5978971at2"/>
<dbReference type="InterPro" id="IPR024079">
    <property type="entry name" value="MetalloPept_cat_dom_sf"/>
</dbReference>
<protein>
    <submittedName>
        <fullName evidence="5">Uncharacterized protein</fullName>
    </submittedName>
</protein>